<evidence type="ECO:0000313" key="2">
    <source>
        <dbReference type="Proteomes" id="UP000001950"/>
    </source>
</evidence>
<dbReference type="GeneID" id="3865100"/>
<dbReference type="eggNOG" id="ENOG502QXIR">
    <property type="taxonomic scope" value="Eukaryota"/>
</dbReference>
<accession>Q4UCT4</accession>
<protein>
    <submittedName>
        <fullName evidence="1">Uncharacterized protein</fullName>
    </submittedName>
</protein>
<sequence>MLIPRRISDKKCRFTAKKITFLEYQRVRRSELTKNITERKRLGSILFLPEVSDELNYLSHESVQRILHQGSLFHSVTTKLNDVNTFPSNHVNSSHYLTTIENPTDTDDGRDSLHDLLYGRIFNVRCLSNHDLCLLLTYLVDVSKFSEVDTSLLLKVLTQINITFETLSFSEISHILYCITKLEHLKTNFTPFIEITLKISSKTLKLLSTPESVTELNFNTPTNISKLVYSLTFSKSLSVFYTSGLKSTLEELMNMYLKAYESGSIHSRTDSRDFSLLCKCMVKLKLFNFELLSLFSDYYQHRLQEFNSNVCKSKQSLELSGLEEGSFHINHNMDKLKFLEQIDEKINLRHLLDLLDAIEFFGVNHRKLFEEFNEYISSYLRFFLTDGTFIKNYFNMYSINRNLRRNKLVSLLKNNNYFKSNKLNLQKIYSKIPKFDEANQFMDPEIICKLQKYVTQRFLFQRFLEEASKYVEVKFTKESLAVSNFLENNFDDLELIDKFMESIKHLPKVLNFNIIWKVLNLINTHKRTSLVTMAYSYLQESSIIFEQLEAPSDDLFGIFKNVIESKCENQLVVIDNFCKIVQMFIETDLKRDYIGLVMFSNMYKILRESYKITPEQFEDLNQCGSISLLRGILEDYFKRYKKQKIIEFNEIPERKELESVFESLTRGQIFESGEKCSNIDYCKRMENMIHILDNLGNLDENLRKVVDLNEDVFKFVIYNGFMTQMSK</sequence>
<gene>
    <name evidence="1" type="ORF">TA05350</name>
</gene>
<dbReference type="OMA" id="GRIFNVR"/>
<dbReference type="OrthoDB" id="365009at2759"/>
<dbReference type="KEGG" id="tan:TA05350"/>
<dbReference type="RefSeq" id="XP_954843.1">
    <property type="nucleotide sequence ID" value="XM_949750.1"/>
</dbReference>
<name>Q4UCT4_THEAN</name>
<organism evidence="1 2">
    <name type="scientific">Theileria annulata</name>
    <dbReference type="NCBI Taxonomy" id="5874"/>
    <lineage>
        <taxon>Eukaryota</taxon>
        <taxon>Sar</taxon>
        <taxon>Alveolata</taxon>
        <taxon>Apicomplexa</taxon>
        <taxon>Aconoidasida</taxon>
        <taxon>Piroplasmida</taxon>
        <taxon>Theileriidae</taxon>
        <taxon>Theileria</taxon>
    </lineage>
</organism>
<reference evidence="1 2" key="1">
    <citation type="journal article" date="2005" name="Science">
        <title>Genome of the host-cell transforming parasite Theileria annulata compared with T. parva.</title>
        <authorList>
            <person name="Pain A."/>
            <person name="Renauld H."/>
            <person name="Berriman M."/>
            <person name="Murphy L."/>
            <person name="Yeats C.A."/>
            <person name="Weir W."/>
            <person name="Kerhornou A."/>
            <person name="Aslett M."/>
            <person name="Bishop R."/>
            <person name="Bouchier C."/>
            <person name="Cochet M."/>
            <person name="Coulson R.M.R."/>
            <person name="Cronin A."/>
            <person name="de Villiers E.P."/>
            <person name="Fraser A."/>
            <person name="Fosker N."/>
            <person name="Gardner M."/>
            <person name="Goble A."/>
            <person name="Griffiths-Jones S."/>
            <person name="Harris D.E."/>
            <person name="Katzer F."/>
            <person name="Larke N."/>
            <person name="Lord A."/>
            <person name="Maser P."/>
            <person name="McKellar S."/>
            <person name="Mooney P."/>
            <person name="Morton F."/>
            <person name="Nene V."/>
            <person name="O'Neil S."/>
            <person name="Price C."/>
            <person name="Quail M.A."/>
            <person name="Rabbinowitsch E."/>
            <person name="Rawlings N.D."/>
            <person name="Rutter S."/>
            <person name="Saunders D."/>
            <person name="Seeger K."/>
            <person name="Shah T."/>
            <person name="Squares R."/>
            <person name="Squares S."/>
            <person name="Tivey A."/>
            <person name="Walker A.R."/>
            <person name="Woodward J."/>
            <person name="Dobbelaere D.A.E."/>
            <person name="Langsley G."/>
            <person name="Rajandream M.A."/>
            <person name="McKeever D."/>
            <person name="Shiels B."/>
            <person name="Tait A."/>
            <person name="Barrell B.G."/>
            <person name="Hall N."/>
        </authorList>
    </citation>
    <scope>NUCLEOTIDE SEQUENCE [LARGE SCALE GENOMIC DNA]</scope>
    <source>
        <strain evidence="2">Ankara</strain>
    </source>
</reference>
<keyword evidence="2" id="KW-1185">Reference proteome</keyword>
<dbReference type="AlphaFoldDB" id="Q4UCT4"/>
<proteinExistence type="predicted"/>
<dbReference type="EMBL" id="CR940352">
    <property type="protein sequence ID" value="CAI75367.1"/>
    <property type="molecule type" value="Genomic_DNA"/>
</dbReference>
<dbReference type="Proteomes" id="UP000001950">
    <property type="component" value="Chromosome 3"/>
</dbReference>
<dbReference type="InParanoid" id="Q4UCT4"/>
<evidence type="ECO:0000313" key="1">
    <source>
        <dbReference type="EMBL" id="CAI75367.1"/>
    </source>
</evidence>
<dbReference type="VEuPathDB" id="PiroplasmaDB:TA05350"/>